<feature type="non-terminal residue" evidence="1">
    <location>
        <position position="1"/>
    </location>
</feature>
<reference evidence="1 2" key="1">
    <citation type="journal article" date="2018" name="Nat. Ecol. Evol.">
        <title>Pezizomycetes genomes reveal the molecular basis of ectomycorrhizal truffle lifestyle.</title>
        <authorList>
            <person name="Murat C."/>
            <person name="Payen T."/>
            <person name="Noel B."/>
            <person name="Kuo A."/>
            <person name="Morin E."/>
            <person name="Chen J."/>
            <person name="Kohler A."/>
            <person name="Krizsan K."/>
            <person name="Balestrini R."/>
            <person name="Da Silva C."/>
            <person name="Montanini B."/>
            <person name="Hainaut M."/>
            <person name="Levati E."/>
            <person name="Barry K.W."/>
            <person name="Belfiori B."/>
            <person name="Cichocki N."/>
            <person name="Clum A."/>
            <person name="Dockter R.B."/>
            <person name="Fauchery L."/>
            <person name="Guy J."/>
            <person name="Iotti M."/>
            <person name="Le Tacon F."/>
            <person name="Lindquist E.A."/>
            <person name="Lipzen A."/>
            <person name="Malagnac F."/>
            <person name="Mello A."/>
            <person name="Molinier V."/>
            <person name="Miyauchi S."/>
            <person name="Poulain J."/>
            <person name="Riccioni C."/>
            <person name="Rubini A."/>
            <person name="Sitrit Y."/>
            <person name="Splivallo R."/>
            <person name="Traeger S."/>
            <person name="Wang M."/>
            <person name="Zifcakova L."/>
            <person name="Wipf D."/>
            <person name="Zambonelli A."/>
            <person name="Paolocci F."/>
            <person name="Nowrousian M."/>
            <person name="Ottonello S."/>
            <person name="Baldrian P."/>
            <person name="Spatafora J.W."/>
            <person name="Henrissat B."/>
            <person name="Nagy L.G."/>
            <person name="Aury J.M."/>
            <person name="Wincker P."/>
            <person name="Grigoriev I.V."/>
            <person name="Bonfante P."/>
            <person name="Martin F.M."/>
        </authorList>
    </citation>
    <scope>NUCLEOTIDE SEQUENCE [LARGE SCALE GENOMIC DNA]</scope>
    <source>
        <strain evidence="1 2">120613-1</strain>
    </source>
</reference>
<dbReference type="STRING" id="1336337.A0A3N4J6R8"/>
<dbReference type="OrthoDB" id="4332274at2759"/>
<evidence type="ECO:0000313" key="2">
    <source>
        <dbReference type="Proteomes" id="UP000276215"/>
    </source>
</evidence>
<keyword evidence="2" id="KW-1185">Reference proteome</keyword>
<dbReference type="AlphaFoldDB" id="A0A3N4J6R8"/>
<organism evidence="1 2">
    <name type="scientific">Choiromyces venosus 120613-1</name>
    <dbReference type="NCBI Taxonomy" id="1336337"/>
    <lineage>
        <taxon>Eukaryota</taxon>
        <taxon>Fungi</taxon>
        <taxon>Dikarya</taxon>
        <taxon>Ascomycota</taxon>
        <taxon>Pezizomycotina</taxon>
        <taxon>Pezizomycetes</taxon>
        <taxon>Pezizales</taxon>
        <taxon>Tuberaceae</taxon>
        <taxon>Choiromyces</taxon>
    </lineage>
</organism>
<dbReference type="Proteomes" id="UP000276215">
    <property type="component" value="Unassembled WGS sequence"/>
</dbReference>
<accession>A0A3N4J6R8</accession>
<dbReference type="EMBL" id="ML120445">
    <property type="protein sequence ID" value="RPA93876.1"/>
    <property type="molecule type" value="Genomic_DNA"/>
</dbReference>
<protein>
    <submittedName>
        <fullName evidence="1">Uncharacterized protein</fullName>
    </submittedName>
</protein>
<evidence type="ECO:0000313" key="1">
    <source>
        <dbReference type="EMBL" id="RPA93876.1"/>
    </source>
</evidence>
<sequence>EQDHWTVAYMPFLTKLLECYVNVDIYFTVNSFMYLYKYLFKGPDHTMFLLGNQELNTQEVDEITDYINAQYLLVSEAAW</sequence>
<proteinExistence type="predicted"/>
<gene>
    <name evidence="1" type="ORF">L873DRAFT_1703418</name>
</gene>
<name>A0A3N4J6R8_9PEZI</name>